<feature type="transmembrane region" description="Helical" evidence="10">
    <location>
        <begin position="108"/>
        <end position="136"/>
    </location>
</feature>
<name>A0A5C6DHP3_9BACT</name>
<evidence type="ECO:0000256" key="3">
    <source>
        <dbReference type="ARBA" id="ARBA00022475"/>
    </source>
</evidence>
<keyword evidence="12" id="KW-1185">Reference proteome</keyword>
<evidence type="ECO:0000256" key="1">
    <source>
        <dbReference type="ARBA" id="ARBA00004651"/>
    </source>
</evidence>
<dbReference type="InterPro" id="IPR000390">
    <property type="entry name" value="Small_drug/metabolite_transptr"/>
</dbReference>
<evidence type="ECO:0000256" key="10">
    <source>
        <dbReference type="SAM" id="Phobius"/>
    </source>
</evidence>
<dbReference type="SUPFAM" id="SSF103481">
    <property type="entry name" value="Multidrug resistance efflux transporter EmrE"/>
    <property type="match status" value="1"/>
</dbReference>
<dbReference type="InterPro" id="IPR037185">
    <property type="entry name" value="EmrE-like"/>
</dbReference>
<dbReference type="Proteomes" id="UP000315471">
    <property type="component" value="Unassembled WGS sequence"/>
</dbReference>
<evidence type="ECO:0000256" key="6">
    <source>
        <dbReference type="ARBA" id="ARBA00023136"/>
    </source>
</evidence>
<evidence type="ECO:0000256" key="4">
    <source>
        <dbReference type="ARBA" id="ARBA00022692"/>
    </source>
</evidence>
<evidence type="ECO:0000256" key="5">
    <source>
        <dbReference type="ARBA" id="ARBA00022989"/>
    </source>
</evidence>
<dbReference type="GO" id="GO:0022857">
    <property type="term" value="F:transmembrane transporter activity"/>
    <property type="evidence" value="ECO:0007669"/>
    <property type="project" value="InterPro"/>
</dbReference>
<reference evidence="11 12" key="1">
    <citation type="submission" date="2019-02" db="EMBL/GenBank/DDBJ databases">
        <title>Deep-cultivation of Planctomycetes and their phenomic and genomic characterization uncovers novel biology.</title>
        <authorList>
            <person name="Wiegand S."/>
            <person name="Jogler M."/>
            <person name="Boedeker C."/>
            <person name="Pinto D."/>
            <person name="Vollmers J."/>
            <person name="Rivas-Marin E."/>
            <person name="Kohn T."/>
            <person name="Peeters S.H."/>
            <person name="Heuer A."/>
            <person name="Rast P."/>
            <person name="Oberbeckmann S."/>
            <person name="Bunk B."/>
            <person name="Jeske O."/>
            <person name="Meyerdierks A."/>
            <person name="Storesund J.E."/>
            <person name="Kallscheuer N."/>
            <person name="Luecker S."/>
            <person name="Lage O.M."/>
            <person name="Pohl T."/>
            <person name="Merkel B.J."/>
            <person name="Hornburger P."/>
            <person name="Mueller R.-W."/>
            <person name="Bruemmer F."/>
            <person name="Labrenz M."/>
            <person name="Spormann A.M."/>
            <person name="Op Den Camp H."/>
            <person name="Overmann J."/>
            <person name="Amann R."/>
            <person name="Jetten M.S.M."/>
            <person name="Mascher T."/>
            <person name="Medema M.H."/>
            <person name="Devos D.P."/>
            <person name="Kaster A.-K."/>
            <person name="Ovreas L."/>
            <person name="Rohde M."/>
            <person name="Galperin M.Y."/>
            <person name="Jogler C."/>
        </authorList>
    </citation>
    <scope>NUCLEOTIDE SEQUENCE [LARGE SCALE GENOMIC DNA]</scope>
    <source>
        <strain evidence="11 12">Q31b</strain>
    </source>
</reference>
<feature type="transmembrane region" description="Helical" evidence="10">
    <location>
        <begin position="203"/>
        <end position="221"/>
    </location>
</feature>
<sequence length="225" mass="25136">MGTEYFLEVSNHHLQLEGKNRCHPSSDRFSLPIALPPLDSRLGKRVAWASCPRIGCGWKPQPRQILTLILRCDKALAYLSELGNAPRLKGVYDVPDETRRTRLRQDDAFFLTFLGSVVMNVWFILLLAGLLEIAWAIGLKYSDAFTRFWPSVWTVLAYIASILLLSLAVRQIPIGTAYPVWMGIGALGTAVFGIVFLGESTSLWRLLFLMLLVISLAGLKLSSEV</sequence>
<evidence type="ECO:0000313" key="11">
    <source>
        <dbReference type="EMBL" id="TWU35705.1"/>
    </source>
</evidence>
<proteinExistence type="inferred from homology"/>
<evidence type="ECO:0000313" key="12">
    <source>
        <dbReference type="Proteomes" id="UP000315471"/>
    </source>
</evidence>
<comment type="caution">
    <text evidence="11">The sequence shown here is derived from an EMBL/GenBank/DDBJ whole genome shotgun (WGS) entry which is preliminary data.</text>
</comment>
<dbReference type="PANTHER" id="PTHR30561:SF0">
    <property type="entry name" value="GUANIDINIUM EXPORTER"/>
    <property type="match status" value="1"/>
</dbReference>
<gene>
    <name evidence="11" type="primary">sugE_2</name>
    <name evidence="11" type="ORF">Q31b_51400</name>
</gene>
<evidence type="ECO:0000256" key="9">
    <source>
        <dbReference type="RuleBase" id="RU003942"/>
    </source>
</evidence>
<accession>A0A5C6DHP3</accession>
<evidence type="ECO:0000256" key="2">
    <source>
        <dbReference type="ARBA" id="ARBA00022448"/>
    </source>
</evidence>
<dbReference type="Pfam" id="PF00893">
    <property type="entry name" value="Multi_Drug_Res"/>
    <property type="match status" value="1"/>
</dbReference>
<dbReference type="Gene3D" id="1.10.3730.20">
    <property type="match status" value="1"/>
</dbReference>
<dbReference type="PANTHER" id="PTHR30561">
    <property type="entry name" value="SMR FAMILY PROTON-DEPENDENT DRUG EFFLUX TRANSPORTER SUGE"/>
    <property type="match status" value="1"/>
</dbReference>
<keyword evidence="6 10" id="KW-0472">Membrane</keyword>
<comment type="similarity">
    <text evidence="7">Belongs to the drug/metabolite transporter (DMT) superfamily. Small multidrug resistance (SMR) (TC 2.A.7.1) family. Gdx/SugE subfamily.</text>
</comment>
<dbReference type="GO" id="GO:1990961">
    <property type="term" value="P:xenobiotic detoxification by transmembrane export across the plasma membrane"/>
    <property type="evidence" value="ECO:0007669"/>
    <property type="project" value="UniProtKB-ARBA"/>
</dbReference>
<keyword evidence="3" id="KW-1003">Cell membrane</keyword>
<comment type="subcellular location">
    <subcellularLocation>
        <location evidence="1 9">Cell membrane</location>
        <topology evidence="1 9">Multi-pass membrane protein</topology>
    </subcellularLocation>
</comment>
<feature type="transmembrane region" description="Helical" evidence="10">
    <location>
        <begin position="148"/>
        <end position="169"/>
    </location>
</feature>
<feature type="transmembrane region" description="Helical" evidence="10">
    <location>
        <begin position="176"/>
        <end position="197"/>
    </location>
</feature>
<dbReference type="AlphaFoldDB" id="A0A5C6DHP3"/>
<dbReference type="FunFam" id="1.10.3730.20:FF:000001">
    <property type="entry name" value="Quaternary ammonium compound resistance transporter SugE"/>
    <property type="match status" value="1"/>
</dbReference>
<keyword evidence="2" id="KW-0813">Transport</keyword>
<keyword evidence="5 10" id="KW-1133">Transmembrane helix</keyword>
<evidence type="ECO:0000256" key="7">
    <source>
        <dbReference type="ARBA" id="ARBA00038151"/>
    </source>
</evidence>
<dbReference type="GO" id="GO:0005886">
    <property type="term" value="C:plasma membrane"/>
    <property type="evidence" value="ECO:0007669"/>
    <property type="project" value="UniProtKB-SubCell"/>
</dbReference>
<dbReference type="EMBL" id="SJPY01000009">
    <property type="protein sequence ID" value="TWU35705.1"/>
    <property type="molecule type" value="Genomic_DNA"/>
</dbReference>
<evidence type="ECO:0000256" key="8">
    <source>
        <dbReference type="ARBA" id="ARBA00039168"/>
    </source>
</evidence>
<protein>
    <recommendedName>
        <fullName evidence="8">Guanidinium exporter</fullName>
    </recommendedName>
</protein>
<keyword evidence="4 9" id="KW-0812">Transmembrane</keyword>
<organism evidence="11 12">
    <name type="scientific">Novipirellula aureliae</name>
    <dbReference type="NCBI Taxonomy" id="2527966"/>
    <lineage>
        <taxon>Bacteria</taxon>
        <taxon>Pseudomonadati</taxon>
        <taxon>Planctomycetota</taxon>
        <taxon>Planctomycetia</taxon>
        <taxon>Pirellulales</taxon>
        <taxon>Pirellulaceae</taxon>
        <taxon>Novipirellula</taxon>
    </lineage>
</organism>
<dbReference type="InterPro" id="IPR045324">
    <property type="entry name" value="Small_multidrug_res"/>
</dbReference>